<accession>A0A7X0J2B6</accession>
<sequence>MAIIKYDQADIIPIVITVLNFCNVDLASYGYRFVIENELPHLKDFVEEEINPVLYFEIMEASDHGIPKNMLKGNELIFEALKTLTIIHDIDLVDLLFNNERIRELSGDLYENLDHYADISIEDGDLIFGISMSFYDISNVCYFLCQLMLYQELDYDSFEKDGLMGTGSEKVGSLDTSNSSVSIVYDLIEKMQEFQDIILDGKWE</sequence>
<reference evidence="1 2" key="1">
    <citation type="submission" date="2020-08" db="EMBL/GenBank/DDBJ databases">
        <title>Genomic Encyclopedia of Type Strains, Phase IV (KMG-V): Genome sequencing to study the core and pangenomes of soil and plant-associated prokaryotes.</title>
        <authorList>
            <person name="Whitman W."/>
        </authorList>
    </citation>
    <scope>NUCLEOTIDE SEQUENCE [LARGE SCALE GENOMIC DNA]</scope>
    <source>
        <strain evidence="1 2">M2T3</strain>
    </source>
</reference>
<dbReference type="AlphaFoldDB" id="A0A7X0J2B6"/>
<dbReference type="EMBL" id="JACHCC010000002">
    <property type="protein sequence ID" value="MBB6498477.1"/>
    <property type="molecule type" value="Genomic_DNA"/>
</dbReference>
<comment type="caution">
    <text evidence="1">The sequence shown here is derived from an EMBL/GenBank/DDBJ whole genome shotgun (WGS) entry which is preliminary data.</text>
</comment>
<dbReference type="Proteomes" id="UP000521017">
    <property type="component" value="Unassembled WGS sequence"/>
</dbReference>
<gene>
    <name evidence="1" type="ORF">HDF25_000614</name>
</gene>
<organism evidence="1 2">
    <name type="scientific">Pedobacter cryoconitis</name>
    <dbReference type="NCBI Taxonomy" id="188932"/>
    <lineage>
        <taxon>Bacteria</taxon>
        <taxon>Pseudomonadati</taxon>
        <taxon>Bacteroidota</taxon>
        <taxon>Sphingobacteriia</taxon>
        <taxon>Sphingobacteriales</taxon>
        <taxon>Sphingobacteriaceae</taxon>
        <taxon>Pedobacter</taxon>
    </lineage>
</organism>
<protein>
    <submittedName>
        <fullName evidence="1">Uncharacterized protein</fullName>
    </submittedName>
</protein>
<proteinExistence type="predicted"/>
<dbReference type="RefSeq" id="WP_184622637.1">
    <property type="nucleotide sequence ID" value="NZ_JACHCC010000002.1"/>
</dbReference>
<evidence type="ECO:0000313" key="1">
    <source>
        <dbReference type="EMBL" id="MBB6498477.1"/>
    </source>
</evidence>
<evidence type="ECO:0000313" key="2">
    <source>
        <dbReference type="Proteomes" id="UP000521017"/>
    </source>
</evidence>
<name>A0A7X0J2B6_9SPHI</name>